<feature type="non-terminal residue" evidence="1">
    <location>
        <position position="1"/>
    </location>
</feature>
<proteinExistence type="predicted"/>
<sequence>GEGWSRRLCSHKNPEGVTIIYYDYSLPNVDEDINSEVKILRFPHDLDNVFPSI</sequence>
<dbReference type="AlphaFoldDB" id="A0A8J2K291"/>
<evidence type="ECO:0000313" key="2">
    <source>
        <dbReference type="Proteomes" id="UP000708208"/>
    </source>
</evidence>
<dbReference type="EMBL" id="CAJVCH010213707">
    <property type="protein sequence ID" value="CAG7731490.1"/>
    <property type="molecule type" value="Genomic_DNA"/>
</dbReference>
<name>A0A8J2K291_9HEXA</name>
<organism evidence="1 2">
    <name type="scientific">Allacma fusca</name>
    <dbReference type="NCBI Taxonomy" id="39272"/>
    <lineage>
        <taxon>Eukaryota</taxon>
        <taxon>Metazoa</taxon>
        <taxon>Ecdysozoa</taxon>
        <taxon>Arthropoda</taxon>
        <taxon>Hexapoda</taxon>
        <taxon>Collembola</taxon>
        <taxon>Symphypleona</taxon>
        <taxon>Sminthuridae</taxon>
        <taxon>Allacma</taxon>
    </lineage>
</organism>
<evidence type="ECO:0000313" key="1">
    <source>
        <dbReference type="EMBL" id="CAG7731490.1"/>
    </source>
</evidence>
<comment type="caution">
    <text evidence="1">The sequence shown here is derived from an EMBL/GenBank/DDBJ whole genome shotgun (WGS) entry which is preliminary data.</text>
</comment>
<dbReference type="Proteomes" id="UP000708208">
    <property type="component" value="Unassembled WGS sequence"/>
</dbReference>
<gene>
    <name evidence="1" type="ORF">AFUS01_LOCUS20077</name>
</gene>
<keyword evidence="2" id="KW-1185">Reference proteome</keyword>
<accession>A0A8J2K291</accession>
<protein>
    <submittedName>
        <fullName evidence="1">Uncharacterized protein</fullName>
    </submittedName>
</protein>
<reference evidence="1" key="1">
    <citation type="submission" date="2021-06" db="EMBL/GenBank/DDBJ databases">
        <authorList>
            <person name="Hodson N. C."/>
            <person name="Mongue J. A."/>
            <person name="Jaron S. K."/>
        </authorList>
    </citation>
    <scope>NUCLEOTIDE SEQUENCE</scope>
</reference>